<keyword evidence="2" id="KW-1185">Reference proteome</keyword>
<evidence type="ECO:0000313" key="2">
    <source>
        <dbReference type="Proteomes" id="UP000054279"/>
    </source>
</evidence>
<protein>
    <submittedName>
        <fullName evidence="1">Uncharacterized protein</fullName>
    </submittedName>
</protein>
<accession>A0A0C9T232</accession>
<dbReference type="Proteomes" id="UP000054279">
    <property type="component" value="Unassembled WGS sequence"/>
</dbReference>
<organism evidence="1 2">
    <name type="scientific">Sphaerobolus stellatus (strain SS14)</name>
    <dbReference type="NCBI Taxonomy" id="990650"/>
    <lineage>
        <taxon>Eukaryota</taxon>
        <taxon>Fungi</taxon>
        <taxon>Dikarya</taxon>
        <taxon>Basidiomycota</taxon>
        <taxon>Agaricomycotina</taxon>
        <taxon>Agaricomycetes</taxon>
        <taxon>Phallomycetidae</taxon>
        <taxon>Geastrales</taxon>
        <taxon>Sphaerobolaceae</taxon>
        <taxon>Sphaerobolus</taxon>
    </lineage>
</organism>
<gene>
    <name evidence="1" type="ORF">M422DRAFT_276671</name>
</gene>
<name>A0A0C9T232_SPHS4</name>
<dbReference type="HOGENOM" id="CLU_2160044_0_0_1"/>
<reference evidence="1 2" key="1">
    <citation type="submission" date="2014-06" db="EMBL/GenBank/DDBJ databases">
        <title>Evolutionary Origins and Diversification of the Mycorrhizal Mutualists.</title>
        <authorList>
            <consortium name="DOE Joint Genome Institute"/>
            <consortium name="Mycorrhizal Genomics Consortium"/>
            <person name="Kohler A."/>
            <person name="Kuo A."/>
            <person name="Nagy L.G."/>
            <person name="Floudas D."/>
            <person name="Copeland A."/>
            <person name="Barry K.W."/>
            <person name="Cichocki N."/>
            <person name="Veneault-Fourrey C."/>
            <person name="LaButti K."/>
            <person name="Lindquist E.A."/>
            <person name="Lipzen A."/>
            <person name="Lundell T."/>
            <person name="Morin E."/>
            <person name="Murat C."/>
            <person name="Riley R."/>
            <person name="Ohm R."/>
            <person name="Sun H."/>
            <person name="Tunlid A."/>
            <person name="Henrissat B."/>
            <person name="Grigoriev I.V."/>
            <person name="Hibbett D.S."/>
            <person name="Martin F."/>
        </authorList>
    </citation>
    <scope>NUCLEOTIDE SEQUENCE [LARGE SCALE GENOMIC DNA]</scope>
    <source>
        <strain evidence="1 2">SS14</strain>
    </source>
</reference>
<sequence>MFAAALLSISSLSPDSPPGPVMIVSLSSRLIPEDIRRACRKRGVEFCTSSFAYLSEAYLFSFCSNGDFDDVSFRRSRETEEAYGCVWVHCRPWATIPQQSHEISNYTGSRP</sequence>
<evidence type="ECO:0000313" key="1">
    <source>
        <dbReference type="EMBL" id="KIJ22848.1"/>
    </source>
</evidence>
<dbReference type="AlphaFoldDB" id="A0A0C9T232"/>
<dbReference type="EMBL" id="KN837912">
    <property type="protein sequence ID" value="KIJ22848.1"/>
    <property type="molecule type" value="Genomic_DNA"/>
</dbReference>
<proteinExistence type="predicted"/>